<protein>
    <submittedName>
        <fullName evidence="1">Uncharacterized protein</fullName>
    </submittedName>
</protein>
<accession>A0A7C9EWY0</accession>
<name>A0A7C9EWY0_OPUST</name>
<reference evidence="1" key="1">
    <citation type="journal article" date="2013" name="J. Plant Res.">
        <title>Effect of fungi and light on seed germination of three Opuntia species from semiarid lands of central Mexico.</title>
        <authorList>
            <person name="Delgado-Sanchez P."/>
            <person name="Jimenez-Bremont J.F."/>
            <person name="Guerrero-Gonzalez Mde L."/>
            <person name="Flores J."/>
        </authorList>
    </citation>
    <scope>NUCLEOTIDE SEQUENCE</scope>
    <source>
        <tissue evidence="1">Cladode</tissue>
    </source>
</reference>
<sequence>MLLISVEVDAILRCFGGMLSASILLDLMSIELACLRNAPLEGISFEGRSEKEPRKLDIRPNAASEMDLFITVSFLLQPYLFCIFIEKSATSNNNNFDSK</sequence>
<evidence type="ECO:0000313" key="1">
    <source>
        <dbReference type="EMBL" id="MBA4674845.1"/>
    </source>
</evidence>
<dbReference type="AlphaFoldDB" id="A0A7C9EWY0"/>
<organism evidence="1">
    <name type="scientific">Opuntia streptacantha</name>
    <name type="common">Prickly pear cactus</name>
    <name type="synonym">Opuntia cardona</name>
    <dbReference type="NCBI Taxonomy" id="393608"/>
    <lineage>
        <taxon>Eukaryota</taxon>
        <taxon>Viridiplantae</taxon>
        <taxon>Streptophyta</taxon>
        <taxon>Embryophyta</taxon>
        <taxon>Tracheophyta</taxon>
        <taxon>Spermatophyta</taxon>
        <taxon>Magnoliopsida</taxon>
        <taxon>eudicotyledons</taxon>
        <taxon>Gunneridae</taxon>
        <taxon>Pentapetalae</taxon>
        <taxon>Caryophyllales</taxon>
        <taxon>Cactineae</taxon>
        <taxon>Cactaceae</taxon>
        <taxon>Opuntioideae</taxon>
        <taxon>Opuntia</taxon>
    </lineage>
</organism>
<reference evidence="1" key="2">
    <citation type="submission" date="2020-07" db="EMBL/GenBank/DDBJ databases">
        <authorList>
            <person name="Vera ALvarez R."/>
            <person name="Arias-Moreno D.M."/>
            <person name="Jimenez-Jacinto V."/>
            <person name="Jimenez-Bremont J.F."/>
            <person name="Swaminathan K."/>
            <person name="Moose S.P."/>
            <person name="Guerrero-Gonzalez M.L."/>
            <person name="Marino-Ramirez L."/>
            <person name="Landsman D."/>
            <person name="Rodriguez-Kessler M."/>
            <person name="Delgado-Sanchez P."/>
        </authorList>
    </citation>
    <scope>NUCLEOTIDE SEQUENCE</scope>
    <source>
        <tissue evidence="1">Cladode</tissue>
    </source>
</reference>
<dbReference type="EMBL" id="GISG01264542">
    <property type="protein sequence ID" value="MBA4674845.1"/>
    <property type="molecule type" value="Transcribed_RNA"/>
</dbReference>
<proteinExistence type="predicted"/>